<protein>
    <recommendedName>
        <fullName evidence="4">L,D-transpeptidase catalytic domain</fullName>
    </recommendedName>
</protein>
<keyword evidence="3" id="KW-1185">Reference proteome</keyword>
<dbReference type="RefSeq" id="WP_076606425.1">
    <property type="nucleotide sequence ID" value="NZ_CP010777.1"/>
</dbReference>
<dbReference type="KEGG" id="ruf:TH63_06985"/>
<gene>
    <name evidence="2" type="ORF">TH63_06985</name>
</gene>
<reference evidence="2 3" key="1">
    <citation type="submission" date="2015-01" db="EMBL/GenBank/DDBJ databases">
        <title>Rufibacter sp./DG31D/ whole genome sequencing.</title>
        <authorList>
            <person name="Kim M.K."/>
            <person name="Srinivasan S."/>
            <person name="Lee J.-J."/>
        </authorList>
    </citation>
    <scope>NUCLEOTIDE SEQUENCE [LARGE SCALE GENOMIC DNA]</scope>
    <source>
        <strain evidence="2 3">DG31D</strain>
    </source>
</reference>
<evidence type="ECO:0000313" key="3">
    <source>
        <dbReference type="Proteomes" id="UP000036458"/>
    </source>
</evidence>
<accession>A0A0H4VNJ5</accession>
<evidence type="ECO:0000313" key="2">
    <source>
        <dbReference type="EMBL" id="AKQ45442.1"/>
    </source>
</evidence>
<keyword evidence="1" id="KW-0732">Signal</keyword>
<feature type="signal peptide" evidence="1">
    <location>
        <begin position="1"/>
        <end position="22"/>
    </location>
</feature>
<dbReference type="PANTHER" id="PTHR38477:SF1">
    <property type="entry name" value="MUREIN L,D-TRANSPEPTIDASE CATALYTIC DOMAIN FAMILY PROTEIN"/>
    <property type="match status" value="1"/>
</dbReference>
<feature type="chain" id="PRO_5005211009" description="L,D-transpeptidase catalytic domain" evidence="1">
    <location>
        <begin position="23"/>
        <end position="265"/>
    </location>
</feature>
<dbReference type="InterPro" id="IPR032676">
    <property type="entry name" value="YkuD_2"/>
</dbReference>
<proteinExistence type="predicted"/>
<dbReference type="Pfam" id="PF13645">
    <property type="entry name" value="YkuD_2"/>
    <property type="match status" value="1"/>
</dbReference>
<name>A0A0H4VNJ5_9BACT</name>
<dbReference type="AlphaFoldDB" id="A0A0H4VNJ5"/>
<organism evidence="2 3">
    <name type="scientific">Rufibacter radiotolerans</name>
    <dbReference type="NCBI Taxonomy" id="1379910"/>
    <lineage>
        <taxon>Bacteria</taxon>
        <taxon>Pseudomonadati</taxon>
        <taxon>Bacteroidota</taxon>
        <taxon>Cytophagia</taxon>
        <taxon>Cytophagales</taxon>
        <taxon>Hymenobacteraceae</taxon>
        <taxon>Rufibacter</taxon>
    </lineage>
</organism>
<dbReference type="PANTHER" id="PTHR38477">
    <property type="entry name" value="HYPOTHETICAL EXPORTED PROTEIN"/>
    <property type="match status" value="1"/>
</dbReference>
<evidence type="ECO:0000256" key="1">
    <source>
        <dbReference type="SAM" id="SignalP"/>
    </source>
</evidence>
<dbReference type="PATRIC" id="fig|1379910.4.peg.1529"/>
<dbReference type="Proteomes" id="UP000036458">
    <property type="component" value="Chromosome"/>
</dbReference>
<dbReference type="OrthoDB" id="9815195at2"/>
<sequence>MNRIISVFSVIAVLSFVLPANSASSTESFSSSSKTEVKVVAGKTSFADFLENLYDEADLKKAGMNFEVFKRAATGYYNLKEQNKLNKSKDILTVVDFSKHSREKRLWIVDLAKKKLLYNSLVAHGRGSGNEKAVNFSNIENSHMSSLGFYITENTYFGKHGLSLKLQGVDKGFNTNAKDRAVVVHGADYVSEAFVKQHGRLGRSHGCPALPKEITEEVVQLIKGGTVLYIDAPVANYSSAYLNADTAIKRFENEILAKQAQLLSK</sequence>
<dbReference type="EMBL" id="CP010777">
    <property type="protein sequence ID" value="AKQ45442.1"/>
    <property type="molecule type" value="Genomic_DNA"/>
</dbReference>
<evidence type="ECO:0008006" key="4">
    <source>
        <dbReference type="Google" id="ProtNLM"/>
    </source>
</evidence>